<dbReference type="InterPro" id="IPR018047">
    <property type="entry name" value="Ammonium_transpt_CS"/>
</dbReference>
<feature type="domain" description="Ammonium transporter AmtB-like" evidence="10">
    <location>
        <begin position="35"/>
        <end position="428"/>
    </location>
</feature>
<protein>
    <recommendedName>
        <fullName evidence="8">Ammonium transporter</fullName>
    </recommendedName>
</protein>
<feature type="transmembrane region" description="Helical" evidence="8">
    <location>
        <begin position="249"/>
        <end position="270"/>
    </location>
</feature>
<keyword evidence="5 8" id="KW-1133">Transmembrane helix</keyword>
<feature type="chain" id="PRO_5045401357" description="Ammonium transporter" evidence="9">
    <location>
        <begin position="23"/>
        <end position="430"/>
    </location>
</feature>
<feature type="transmembrane region" description="Helical" evidence="8">
    <location>
        <begin position="219"/>
        <end position="237"/>
    </location>
</feature>
<dbReference type="PANTHER" id="PTHR43029:SF10">
    <property type="entry name" value="AMMONIUM TRANSPORTER MEP2"/>
    <property type="match status" value="1"/>
</dbReference>
<keyword evidence="9" id="KW-0732">Signal</keyword>
<keyword evidence="6 8" id="KW-0472">Membrane</keyword>
<feature type="transmembrane region" description="Helical" evidence="8">
    <location>
        <begin position="338"/>
        <end position="364"/>
    </location>
</feature>
<dbReference type="EMBL" id="JADSJP010000008">
    <property type="protein sequence ID" value="MBG2878951.1"/>
    <property type="molecule type" value="Genomic_DNA"/>
</dbReference>
<keyword evidence="4 8" id="KW-0812">Transmembrane</keyword>
<evidence type="ECO:0000256" key="6">
    <source>
        <dbReference type="ARBA" id="ARBA00023136"/>
    </source>
</evidence>
<dbReference type="PROSITE" id="PS01219">
    <property type="entry name" value="AMMONIUM_TRANSP"/>
    <property type="match status" value="1"/>
</dbReference>
<feature type="transmembrane region" description="Helical" evidence="8">
    <location>
        <begin position="150"/>
        <end position="171"/>
    </location>
</feature>
<dbReference type="NCBIfam" id="TIGR00836">
    <property type="entry name" value="amt"/>
    <property type="match status" value="1"/>
</dbReference>
<dbReference type="RefSeq" id="WP_196567471.1">
    <property type="nucleotide sequence ID" value="NZ_JADRYY010000017.1"/>
</dbReference>
<keyword evidence="7 8" id="KW-0924">Ammonia transport</keyword>
<evidence type="ECO:0000256" key="4">
    <source>
        <dbReference type="ARBA" id="ARBA00022692"/>
    </source>
</evidence>
<feature type="transmembrane region" description="Helical" evidence="8">
    <location>
        <begin position="67"/>
        <end position="90"/>
    </location>
</feature>
<feature type="transmembrane region" description="Helical" evidence="8">
    <location>
        <begin position="121"/>
        <end position="143"/>
    </location>
</feature>
<evidence type="ECO:0000256" key="1">
    <source>
        <dbReference type="ARBA" id="ARBA00004141"/>
    </source>
</evidence>
<dbReference type="PANTHER" id="PTHR43029">
    <property type="entry name" value="AMMONIUM TRANSPORTER MEP2"/>
    <property type="match status" value="1"/>
</dbReference>
<gene>
    <name evidence="11" type="primary">amtB</name>
    <name evidence="11" type="ORF">I4902_06670</name>
</gene>
<sequence length="430" mass="45598">MKRLLSLLLMLVLTHFSSSVFATETVTVDKADNGFMLICTALVFFMTIPGIALFYGGLLRGKNVLSLITQVMMIFSVVVILWVTFGYSLAFTAGNKIWGGWSLTFLNGVSLDSFSGSINQYVHIAFQGSFAVITVALIIGALGERIRFSALLIFTIIWFTFSYIPIAHMVWGEGGWLIDDGALDFAGGTVVHINAAIAALVGAYLLGKRRDSQHTALKPHNLPMVFTGTAVLYIGWFGFNAGSAGSANAIAALAFLNTVIATAGAVLSWTASEWITRGKPSMLGSCSGCIAGLVAITPAAGTVGVMGALFIGVMGGIIGLWGVVVLKRWLKADDVCDVFGIHGTCGIAGCLLTGVFTASFLGGVGYSDGMTLSKQVLIQLMSVVITVIWSGVVAYTSFKIADKLVGLRVSEEEEHDGLDLTTHGERAYQQ</sequence>
<comment type="subcellular location">
    <subcellularLocation>
        <location evidence="8">Cell membrane</location>
        <topology evidence="8">Multi-pass membrane protein</topology>
    </subcellularLocation>
    <subcellularLocation>
        <location evidence="1">Membrane</location>
        <topology evidence="1">Multi-pass membrane protein</topology>
    </subcellularLocation>
</comment>
<dbReference type="InterPro" id="IPR024041">
    <property type="entry name" value="NH4_transpt_AmtB-like_dom"/>
</dbReference>
<keyword evidence="3 8" id="KW-0813">Transport</keyword>
<keyword evidence="12" id="KW-1185">Reference proteome</keyword>
<accession>A0ABS0ISF6</accession>
<comment type="caution">
    <text evidence="11">The sequence shown here is derived from an EMBL/GenBank/DDBJ whole genome shotgun (WGS) entry which is preliminary data.</text>
</comment>
<name>A0ABS0ISF6_9GAMM</name>
<feature type="transmembrane region" description="Helical" evidence="8">
    <location>
        <begin position="183"/>
        <end position="207"/>
    </location>
</feature>
<dbReference type="Pfam" id="PF00909">
    <property type="entry name" value="Ammonium_transp"/>
    <property type="match status" value="1"/>
</dbReference>
<evidence type="ECO:0000256" key="8">
    <source>
        <dbReference type="RuleBase" id="RU362002"/>
    </source>
</evidence>
<dbReference type="NCBIfam" id="NF007947">
    <property type="entry name" value="PRK10666.1"/>
    <property type="match status" value="1"/>
</dbReference>
<feature type="transmembrane region" description="Helical" evidence="8">
    <location>
        <begin position="32"/>
        <end position="55"/>
    </location>
</feature>
<evidence type="ECO:0000313" key="11">
    <source>
        <dbReference type="EMBL" id="MBG2878951.1"/>
    </source>
</evidence>
<reference evidence="11 12" key="1">
    <citation type="submission" date="2020-11" db="EMBL/GenBank/DDBJ databases">
        <title>Enhanced detection system for hospital associated transmission using whole genome sequencing surveillance.</title>
        <authorList>
            <person name="Harrison L.H."/>
            <person name="Van Tyne D."/>
            <person name="Marsh J.W."/>
            <person name="Griffith M.P."/>
            <person name="Snyder D.J."/>
            <person name="Cooper V.S."/>
            <person name="Mustapha M."/>
        </authorList>
    </citation>
    <scope>NUCLEOTIDE SEQUENCE [LARGE SCALE GENOMIC DNA]</scope>
    <source>
        <strain evidence="11 12">PR00075</strain>
    </source>
</reference>
<proteinExistence type="inferred from homology"/>
<organism evidence="11 12">
    <name type="scientific">Proteus alimentorum</name>
    <dbReference type="NCBI Taxonomy" id="1973495"/>
    <lineage>
        <taxon>Bacteria</taxon>
        <taxon>Pseudomonadati</taxon>
        <taxon>Pseudomonadota</taxon>
        <taxon>Gammaproteobacteria</taxon>
        <taxon>Enterobacterales</taxon>
        <taxon>Morganellaceae</taxon>
        <taxon>Proteus</taxon>
    </lineage>
</organism>
<feature type="transmembrane region" description="Helical" evidence="8">
    <location>
        <begin position="306"/>
        <end position="326"/>
    </location>
</feature>
<evidence type="ECO:0000256" key="3">
    <source>
        <dbReference type="ARBA" id="ARBA00022448"/>
    </source>
</evidence>
<dbReference type="Gene3D" id="1.10.3430.10">
    <property type="entry name" value="Ammonium transporter AmtB like domains"/>
    <property type="match status" value="1"/>
</dbReference>
<feature type="transmembrane region" description="Helical" evidence="8">
    <location>
        <begin position="282"/>
        <end position="300"/>
    </location>
</feature>
<evidence type="ECO:0000256" key="9">
    <source>
        <dbReference type="SAM" id="SignalP"/>
    </source>
</evidence>
<evidence type="ECO:0000256" key="5">
    <source>
        <dbReference type="ARBA" id="ARBA00022989"/>
    </source>
</evidence>
<dbReference type="SUPFAM" id="SSF111352">
    <property type="entry name" value="Ammonium transporter"/>
    <property type="match status" value="1"/>
</dbReference>
<evidence type="ECO:0000313" key="12">
    <source>
        <dbReference type="Proteomes" id="UP000614721"/>
    </source>
</evidence>
<evidence type="ECO:0000256" key="7">
    <source>
        <dbReference type="ARBA" id="ARBA00023177"/>
    </source>
</evidence>
<feature type="transmembrane region" description="Helical" evidence="8">
    <location>
        <begin position="376"/>
        <end position="398"/>
    </location>
</feature>
<comment type="similarity">
    <text evidence="2 8">Belongs to the ammonia transporter channel (TC 1.A.11.2) family.</text>
</comment>
<evidence type="ECO:0000259" key="10">
    <source>
        <dbReference type="Pfam" id="PF00909"/>
    </source>
</evidence>
<dbReference type="InterPro" id="IPR001905">
    <property type="entry name" value="Ammonium_transpt"/>
</dbReference>
<evidence type="ECO:0000256" key="2">
    <source>
        <dbReference type="ARBA" id="ARBA00005887"/>
    </source>
</evidence>
<feature type="signal peptide" evidence="9">
    <location>
        <begin position="1"/>
        <end position="22"/>
    </location>
</feature>
<dbReference type="InterPro" id="IPR029020">
    <property type="entry name" value="Ammonium/urea_transptr"/>
</dbReference>
<dbReference type="Proteomes" id="UP000614721">
    <property type="component" value="Unassembled WGS sequence"/>
</dbReference>